<sequence length="150" mass="16899">MENSRGPGKPPKLLSSQKITISHLQQITGPSVYFQLGVTTAQSITCQQRYIVITSFKSLISSHGRTDEFGYVTKSLGETMQKIIKHHFTFNESTSQTELEHHIPKDSLNVLEFREFTRYEIEGVISKLKPNKSPGPDAIPGELVKDVLRK</sequence>
<dbReference type="AlphaFoldDB" id="A0AAV4M7K9"/>
<gene>
    <name evidence="1" type="ORF">CDAR_16771</name>
</gene>
<protein>
    <submittedName>
        <fullName evidence="1">Uncharacterized protein</fullName>
    </submittedName>
</protein>
<evidence type="ECO:0000313" key="1">
    <source>
        <dbReference type="EMBL" id="GIX68076.1"/>
    </source>
</evidence>
<accession>A0AAV4M7K9</accession>
<name>A0AAV4M7K9_9ARAC</name>
<evidence type="ECO:0000313" key="2">
    <source>
        <dbReference type="Proteomes" id="UP001054837"/>
    </source>
</evidence>
<dbReference type="EMBL" id="BPLQ01000152">
    <property type="protein sequence ID" value="GIX68076.1"/>
    <property type="molecule type" value="Genomic_DNA"/>
</dbReference>
<reference evidence="1 2" key="1">
    <citation type="submission" date="2021-06" db="EMBL/GenBank/DDBJ databases">
        <title>Caerostris darwini draft genome.</title>
        <authorList>
            <person name="Kono N."/>
            <person name="Arakawa K."/>
        </authorList>
    </citation>
    <scope>NUCLEOTIDE SEQUENCE [LARGE SCALE GENOMIC DNA]</scope>
</reference>
<keyword evidence="2" id="KW-1185">Reference proteome</keyword>
<comment type="caution">
    <text evidence="1">The sequence shown here is derived from an EMBL/GenBank/DDBJ whole genome shotgun (WGS) entry which is preliminary data.</text>
</comment>
<dbReference type="Proteomes" id="UP001054837">
    <property type="component" value="Unassembled WGS sequence"/>
</dbReference>
<organism evidence="1 2">
    <name type="scientific">Caerostris darwini</name>
    <dbReference type="NCBI Taxonomy" id="1538125"/>
    <lineage>
        <taxon>Eukaryota</taxon>
        <taxon>Metazoa</taxon>
        <taxon>Ecdysozoa</taxon>
        <taxon>Arthropoda</taxon>
        <taxon>Chelicerata</taxon>
        <taxon>Arachnida</taxon>
        <taxon>Araneae</taxon>
        <taxon>Araneomorphae</taxon>
        <taxon>Entelegynae</taxon>
        <taxon>Araneoidea</taxon>
        <taxon>Araneidae</taxon>
        <taxon>Caerostris</taxon>
    </lineage>
</organism>
<proteinExistence type="predicted"/>